<protein>
    <submittedName>
        <fullName evidence="2">Uncharacterized protein</fullName>
    </submittedName>
</protein>
<keyword evidence="1" id="KW-0677">Repeat</keyword>
<dbReference type="PANTHER" id="PTHR14224">
    <property type="entry name" value="SIMILAR TO PREFERENTIALLY EXPRESSED ANTIGEN IN MELANOMA-LIKE 3"/>
    <property type="match status" value="1"/>
</dbReference>
<sequence length="585" mass="66457">MRNEPKFTEDPRSGCHYDAEKVCPCVTGVKIDMRVKMFKALDKVNYARLDLCSHLQQPKKKLGVPSLLKLCCQKINSCHVDLIREALSCIPNHLAPVLLEIAIDRVAPVAIITLISNWPLPVLCFGDVVHPENKDIFTEEMGLDLMVFKGVIERTKSCKIKVLDLRGFKLNATFSKLIVQMWPILSLKKHQLKPKKLAKIIAKAADVEFSRYMEELLPRMLNDILSHEMVQDTQILIRIPRGEKMIVKIDNIHFTASNTFFMDYLICNCLRSVTPVAITVSNIHIKSDLAIGEEVMDSLAPFIVLKGQDINTLEGLSLRQLEEGIFFMVSPNLKKFSRLRSLDLQDCNIYLQEGKTRSRTIGRAIMVRTLSCFENLVRLDLSFNYLLGCLGEILDALKLPLEFLSLRNCDLNEDDLECLANSKHALSLQELNLSKICQFSIYDNDRISSNNLFKVVFCFKNVKLLNLAQNHFQDSSIPSFCEKLPQNLKKLQYLDIAGNVLTEDSTLQICKALAKVKTFQWFRLTCSNNLLDEALGHLNQAHENAVQAKQRICGLLSALGRTDIHIEIVKLSYAIFVDLMDVMEL</sequence>
<dbReference type="Gene3D" id="3.80.10.10">
    <property type="entry name" value="Ribonuclease Inhibitor"/>
    <property type="match status" value="1"/>
</dbReference>
<dbReference type="PANTHER" id="PTHR14224:SF37">
    <property type="entry name" value="LEUCINE-RICH REPEAT-CONTAINING PROTEIN 14"/>
    <property type="match status" value="1"/>
</dbReference>
<accession>K1S705</accession>
<reference evidence="2" key="1">
    <citation type="journal article" date="2012" name="Nature">
        <title>The oyster genome reveals stress adaptation and complexity of shell formation.</title>
        <authorList>
            <person name="Zhang G."/>
            <person name="Fang X."/>
            <person name="Guo X."/>
            <person name="Li L."/>
            <person name="Luo R."/>
            <person name="Xu F."/>
            <person name="Yang P."/>
            <person name="Zhang L."/>
            <person name="Wang X."/>
            <person name="Qi H."/>
            <person name="Xiong Z."/>
            <person name="Que H."/>
            <person name="Xie Y."/>
            <person name="Holland P.W."/>
            <person name="Paps J."/>
            <person name="Zhu Y."/>
            <person name="Wu F."/>
            <person name="Chen Y."/>
            <person name="Wang J."/>
            <person name="Peng C."/>
            <person name="Meng J."/>
            <person name="Yang L."/>
            <person name="Liu J."/>
            <person name="Wen B."/>
            <person name="Zhang N."/>
            <person name="Huang Z."/>
            <person name="Zhu Q."/>
            <person name="Feng Y."/>
            <person name="Mount A."/>
            <person name="Hedgecock D."/>
            <person name="Xu Z."/>
            <person name="Liu Y."/>
            <person name="Domazet-Loso T."/>
            <person name="Du Y."/>
            <person name="Sun X."/>
            <person name="Zhang S."/>
            <person name="Liu B."/>
            <person name="Cheng P."/>
            <person name="Jiang X."/>
            <person name="Li J."/>
            <person name="Fan D."/>
            <person name="Wang W."/>
            <person name="Fu W."/>
            <person name="Wang T."/>
            <person name="Wang B."/>
            <person name="Zhang J."/>
            <person name="Peng Z."/>
            <person name="Li Y."/>
            <person name="Li N."/>
            <person name="Wang J."/>
            <person name="Chen M."/>
            <person name="He Y."/>
            <person name="Tan F."/>
            <person name="Song X."/>
            <person name="Zheng Q."/>
            <person name="Huang R."/>
            <person name="Yang H."/>
            <person name="Du X."/>
            <person name="Chen L."/>
            <person name="Yang M."/>
            <person name="Gaffney P.M."/>
            <person name="Wang S."/>
            <person name="Luo L."/>
            <person name="She Z."/>
            <person name="Ming Y."/>
            <person name="Huang W."/>
            <person name="Zhang S."/>
            <person name="Huang B."/>
            <person name="Zhang Y."/>
            <person name="Qu T."/>
            <person name="Ni P."/>
            <person name="Miao G."/>
            <person name="Wang J."/>
            <person name="Wang Q."/>
            <person name="Steinberg C.E."/>
            <person name="Wang H."/>
            <person name="Li N."/>
            <person name="Qian L."/>
            <person name="Zhang G."/>
            <person name="Li Y."/>
            <person name="Yang H."/>
            <person name="Liu X."/>
            <person name="Wang J."/>
            <person name="Yin Y."/>
            <person name="Wang J."/>
        </authorList>
    </citation>
    <scope>NUCLEOTIDE SEQUENCE [LARGE SCALE GENOMIC DNA]</scope>
    <source>
        <strain evidence="2">05x7-T-G4-1.051#20</strain>
    </source>
</reference>
<organism evidence="2">
    <name type="scientific">Magallana gigas</name>
    <name type="common">Pacific oyster</name>
    <name type="synonym">Crassostrea gigas</name>
    <dbReference type="NCBI Taxonomy" id="29159"/>
    <lineage>
        <taxon>Eukaryota</taxon>
        <taxon>Metazoa</taxon>
        <taxon>Spiralia</taxon>
        <taxon>Lophotrochozoa</taxon>
        <taxon>Mollusca</taxon>
        <taxon>Bivalvia</taxon>
        <taxon>Autobranchia</taxon>
        <taxon>Pteriomorphia</taxon>
        <taxon>Ostreida</taxon>
        <taxon>Ostreoidea</taxon>
        <taxon>Ostreidae</taxon>
        <taxon>Magallana</taxon>
    </lineage>
</organism>
<dbReference type="InParanoid" id="K1S705"/>
<evidence type="ECO:0000256" key="1">
    <source>
        <dbReference type="ARBA" id="ARBA00022737"/>
    </source>
</evidence>
<dbReference type="HOGENOM" id="CLU_466349_0_0_1"/>
<dbReference type="InterPro" id="IPR032675">
    <property type="entry name" value="LRR_dom_sf"/>
</dbReference>
<dbReference type="SUPFAM" id="SSF52047">
    <property type="entry name" value="RNI-like"/>
    <property type="match status" value="1"/>
</dbReference>
<dbReference type="AlphaFoldDB" id="K1S705"/>
<gene>
    <name evidence="2" type="ORF">CGI_10013463</name>
</gene>
<evidence type="ECO:0000313" key="2">
    <source>
        <dbReference type="EMBL" id="EKC43241.1"/>
    </source>
</evidence>
<dbReference type="GO" id="GO:0005737">
    <property type="term" value="C:cytoplasm"/>
    <property type="evidence" value="ECO:0007669"/>
    <property type="project" value="TreeGrafter"/>
</dbReference>
<dbReference type="InterPro" id="IPR050694">
    <property type="entry name" value="LRRC14/PRAME"/>
</dbReference>
<dbReference type="EMBL" id="JH815940">
    <property type="protein sequence ID" value="EKC43241.1"/>
    <property type="molecule type" value="Genomic_DNA"/>
</dbReference>
<proteinExistence type="predicted"/>
<name>K1S705_MAGGI</name>